<comment type="caution">
    <text evidence="20">The sequence shown here is derived from an EMBL/GenBank/DDBJ whole genome shotgun (WGS) entry which is preliminary data.</text>
</comment>
<sequence length="1015" mass="112541">MNFKQSLEKYIHKLKTAWGKLRSHRYAERVQSAWQTGKIQQTSRISYDVVWNIILFFLIIGVIGAFFAGGIGAGYFASLVKDEPVRAYESMKQNVYNYEETSSLYFAGDKYIGDVRSDLYREEVALDNIPDVLKNAVIATEDEYFYEHNGIVPKAIVRALMQQVTSAPTQSGGSTLTQQLVKNQILTNEVSFERKAKEILIAMRLERFFDKDEILEAYLNIVPYGRDASGGNIAGIQTAAQGIFGIDASEVNLPQAAYLAGMPQSPSYYTPFTNAGGLKSEEGIQPGINRMKTVLDRMHEAGYITKEEYEKARNYDIAADFTDESPSPIETYPDLTFLAQKRAKGIIKEHLAKEDGYTMEDLQNNEKLMEEYAIRADRALRQNGYEIHTTIDKKTHDAFKKTAKNYEHYGPDWTGYETDEETGEKKKITQQIQTGGILIENKTGRIISFVGGRDNSIDSQFNYATSATRQNGSTMKPILTYAPAFEKGVIQPGTPIADVRKSYSTPQGPYVPHNYGGGYHGIVPARKALYNSYNIPAIEIYDRIRGQDPVSEFLEPMGITTIGENEYANLSLGIGGLTEGVTVEENVNAFATFGNQGKFVDAHIIERITDQEGNVIFEYEPDPVDVFSPQTAYLTLDVMRDVLDRGTATYLQSQLKYNHVDWAGKTGTSDDYKDAWFVGVNPNVSMGVWIGYREGKNIQCPSCSLSYSQRNQTLWAELINAASDINPELVAPEKSFERPDGIVSRSYCAISGKLPSELCQEAGLVKTDIFNAKYVPTEKDDSLIRGSYVMVDGKAVIAGDNTPDEFIEGDGITFNPEFLEQKGFDRLGDLSSLFPRTNRDAWEKIGLPQSDISNQTIEDDGERPSAPGSVSASGSKLSWNASGSSDVVGYRIYRAGNPDGSFSLIGSTTGTSFTFSEKKGVYRVKAVDYFGLESRASKQAVVGNFSKTESDKENGDNTESDNNNSDSNDKQNDNKQDEGGNNSSDNGNADKHKNNDQNDSSKDKDKKKDSENEGG</sequence>
<comment type="catalytic activity">
    <reaction evidence="15">
        <text>[GlcNAc-(1-&gt;4)-Mur2Ac(oyl-L-Ala-gamma-D-Glu-L-Lys-D-Ala-D-Ala)](n)-di-trans,octa-cis-undecaprenyl diphosphate + beta-D-GlcNAc-(1-&gt;4)-Mur2Ac(oyl-L-Ala-gamma-D-Glu-L-Lys-D-Ala-D-Ala)-di-trans,octa-cis-undecaprenyl diphosphate = [GlcNAc-(1-&gt;4)-Mur2Ac(oyl-L-Ala-gamma-D-Glu-L-Lys-D-Ala-D-Ala)](n+1)-di-trans,octa-cis-undecaprenyl diphosphate + di-trans,octa-cis-undecaprenyl diphosphate + H(+)</text>
        <dbReference type="Rhea" id="RHEA:23708"/>
        <dbReference type="Rhea" id="RHEA-COMP:9602"/>
        <dbReference type="Rhea" id="RHEA-COMP:9603"/>
        <dbReference type="ChEBI" id="CHEBI:15378"/>
        <dbReference type="ChEBI" id="CHEBI:58405"/>
        <dbReference type="ChEBI" id="CHEBI:60033"/>
        <dbReference type="ChEBI" id="CHEBI:78435"/>
        <dbReference type="EC" id="2.4.99.28"/>
    </reaction>
</comment>
<feature type="compositionally biased region" description="Basic and acidic residues" evidence="16">
    <location>
        <begin position="967"/>
        <end position="978"/>
    </location>
</feature>
<dbReference type="InterPro" id="IPR001264">
    <property type="entry name" value="Glyco_trans_51"/>
</dbReference>
<dbReference type="Gene3D" id="3.40.710.10">
    <property type="entry name" value="DD-peptidase/beta-lactamase superfamily"/>
    <property type="match status" value="1"/>
</dbReference>
<keyword evidence="8" id="KW-0133">Cell shape</keyword>
<feature type="domain" description="Glycosyl transferase family 51" evidence="19">
    <location>
        <begin position="112"/>
        <end position="299"/>
    </location>
</feature>
<keyword evidence="6 17" id="KW-0812">Transmembrane</keyword>
<evidence type="ECO:0000259" key="19">
    <source>
        <dbReference type="Pfam" id="PF00912"/>
    </source>
</evidence>
<dbReference type="InterPro" id="IPR036950">
    <property type="entry name" value="PBP_transglycosylase"/>
</dbReference>
<dbReference type="PANTHER" id="PTHR32282:SF32">
    <property type="entry name" value="PENICILLIN-BINDING PROTEIN 2A"/>
    <property type="match status" value="1"/>
</dbReference>
<feature type="region of interest" description="Disordered" evidence="16">
    <location>
        <begin position="845"/>
        <end position="878"/>
    </location>
</feature>
<proteinExistence type="predicted"/>
<evidence type="ECO:0000256" key="11">
    <source>
        <dbReference type="ARBA" id="ARBA00023136"/>
    </source>
</evidence>
<feature type="transmembrane region" description="Helical" evidence="17">
    <location>
        <begin position="49"/>
        <end position="76"/>
    </location>
</feature>
<dbReference type="InterPro" id="IPR012338">
    <property type="entry name" value="Beta-lactam/transpept-like"/>
</dbReference>
<dbReference type="InterPro" id="IPR013783">
    <property type="entry name" value="Ig-like_fold"/>
</dbReference>
<evidence type="ECO:0000256" key="8">
    <source>
        <dbReference type="ARBA" id="ARBA00022960"/>
    </source>
</evidence>
<keyword evidence="11 17" id="KW-0472">Membrane</keyword>
<keyword evidence="2" id="KW-0121">Carboxypeptidase</keyword>
<keyword evidence="3" id="KW-0645">Protease</keyword>
<keyword evidence="5" id="KW-0808">Transferase</keyword>
<name>A0ABW5VBE6_9BACI</name>
<keyword evidence="4" id="KW-0328">Glycosyltransferase</keyword>
<comment type="catalytic activity">
    <reaction evidence="14">
        <text>Preferential cleavage: (Ac)2-L-Lys-D-Ala-|-D-Ala. Also transpeptidation of peptidyl-alanyl moieties that are N-acyl substituents of D-alanine.</text>
        <dbReference type="EC" id="3.4.16.4"/>
    </reaction>
</comment>
<feature type="region of interest" description="Disordered" evidence="16">
    <location>
        <begin position="943"/>
        <end position="1015"/>
    </location>
</feature>
<dbReference type="Gene3D" id="1.10.3810.10">
    <property type="entry name" value="Biosynthetic peptidoglycan transglycosylase-like"/>
    <property type="match status" value="1"/>
</dbReference>
<evidence type="ECO:0000256" key="14">
    <source>
        <dbReference type="ARBA" id="ARBA00034000"/>
    </source>
</evidence>
<keyword evidence="13" id="KW-0961">Cell wall biogenesis/degradation</keyword>
<evidence type="ECO:0000256" key="10">
    <source>
        <dbReference type="ARBA" id="ARBA00022989"/>
    </source>
</evidence>
<accession>A0ABW5VBE6</accession>
<evidence type="ECO:0000259" key="18">
    <source>
        <dbReference type="Pfam" id="PF00905"/>
    </source>
</evidence>
<dbReference type="Proteomes" id="UP001597502">
    <property type="component" value="Unassembled WGS sequence"/>
</dbReference>
<dbReference type="Pfam" id="PF00905">
    <property type="entry name" value="Transpeptidase"/>
    <property type="match status" value="1"/>
</dbReference>
<keyword evidence="10 17" id="KW-1133">Transmembrane helix</keyword>
<keyword evidence="9" id="KW-0573">Peptidoglycan synthesis</keyword>
<evidence type="ECO:0000256" key="15">
    <source>
        <dbReference type="ARBA" id="ARBA00049902"/>
    </source>
</evidence>
<keyword evidence="21" id="KW-1185">Reference proteome</keyword>
<keyword evidence="12" id="KW-0511">Multifunctional enzyme</keyword>
<evidence type="ECO:0000256" key="16">
    <source>
        <dbReference type="SAM" id="MobiDB-lite"/>
    </source>
</evidence>
<dbReference type="PANTHER" id="PTHR32282">
    <property type="entry name" value="BINDING PROTEIN TRANSPEPTIDASE, PUTATIVE-RELATED"/>
    <property type="match status" value="1"/>
</dbReference>
<evidence type="ECO:0000256" key="3">
    <source>
        <dbReference type="ARBA" id="ARBA00022670"/>
    </source>
</evidence>
<evidence type="ECO:0000256" key="13">
    <source>
        <dbReference type="ARBA" id="ARBA00023316"/>
    </source>
</evidence>
<keyword evidence="7" id="KW-0378">Hydrolase</keyword>
<dbReference type="Pfam" id="PF00912">
    <property type="entry name" value="Transgly"/>
    <property type="match status" value="1"/>
</dbReference>
<evidence type="ECO:0000313" key="20">
    <source>
        <dbReference type="EMBL" id="MFD2761869.1"/>
    </source>
</evidence>
<dbReference type="EMBL" id="JBHUNA010000030">
    <property type="protein sequence ID" value="MFD2761869.1"/>
    <property type="molecule type" value="Genomic_DNA"/>
</dbReference>
<evidence type="ECO:0000256" key="6">
    <source>
        <dbReference type="ARBA" id="ARBA00022692"/>
    </source>
</evidence>
<feature type="domain" description="Penicillin-binding protein transpeptidase" evidence="18">
    <location>
        <begin position="437"/>
        <end position="683"/>
    </location>
</feature>
<dbReference type="Gene3D" id="3.90.1310.40">
    <property type="match status" value="1"/>
</dbReference>
<evidence type="ECO:0000256" key="5">
    <source>
        <dbReference type="ARBA" id="ARBA00022679"/>
    </source>
</evidence>
<dbReference type="RefSeq" id="WP_382394797.1">
    <property type="nucleotide sequence ID" value="NZ_JBHUNA010000030.1"/>
</dbReference>
<feature type="compositionally biased region" description="Basic and acidic residues" evidence="16">
    <location>
        <begin position="988"/>
        <end position="1015"/>
    </location>
</feature>
<evidence type="ECO:0000256" key="17">
    <source>
        <dbReference type="SAM" id="Phobius"/>
    </source>
</evidence>
<organism evidence="20 21">
    <name type="scientific">Lentibacillus juripiscarius</name>
    <dbReference type="NCBI Taxonomy" id="257446"/>
    <lineage>
        <taxon>Bacteria</taxon>
        <taxon>Bacillati</taxon>
        <taxon>Bacillota</taxon>
        <taxon>Bacilli</taxon>
        <taxon>Bacillales</taxon>
        <taxon>Bacillaceae</taxon>
        <taxon>Lentibacillus</taxon>
    </lineage>
</organism>
<reference evidence="21" key="1">
    <citation type="journal article" date="2019" name="Int. J. Syst. Evol. Microbiol.">
        <title>The Global Catalogue of Microorganisms (GCM) 10K type strain sequencing project: providing services to taxonomists for standard genome sequencing and annotation.</title>
        <authorList>
            <consortium name="The Broad Institute Genomics Platform"/>
            <consortium name="The Broad Institute Genome Sequencing Center for Infectious Disease"/>
            <person name="Wu L."/>
            <person name="Ma J."/>
        </authorList>
    </citation>
    <scope>NUCLEOTIDE SEQUENCE [LARGE SCALE GENOMIC DNA]</scope>
    <source>
        <strain evidence="21">TISTR 1535</strain>
    </source>
</reference>
<keyword evidence="1" id="KW-1003">Cell membrane</keyword>
<dbReference type="Gene3D" id="2.60.40.10">
    <property type="entry name" value="Immunoglobulins"/>
    <property type="match status" value="1"/>
</dbReference>
<dbReference type="SUPFAM" id="SSF56601">
    <property type="entry name" value="beta-lactamase/transpeptidase-like"/>
    <property type="match status" value="1"/>
</dbReference>
<protein>
    <submittedName>
        <fullName evidence="20">Transglycosylase domain-containing protein</fullName>
    </submittedName>
</protein>
<evidence type="ECO:0000256" key="4">
    <source>
        <dbReference type="ARBA" id="ARBA00022676"/>
    </source>
</evidence>
<evidence type="ECO:0000256" key="1">
    <source>
        <dbReference type="ARBA" id="ARBA00022475"/>
    </source>
</evidence>
<dbReference type="InterPro" id="IPR001460">
    <property type="entry name" value="PCN-bd_Tpept"/>
</dbReference>
<evidence type="ECO:0000256" key="9">
    <source>
        <dbReference type="ARBA" id="ARBA00022984"/>
    </source>
</evidence>
<gene>
    <name evidence="20" type="ORF">ACFSUO_13000</name>
</gene>
<dbReference type="InterPro" id="IPR023346">
    <property type="entry name" value="Lysozyme-like_dom_sf"/>
</dbReference>
<feature type="compositionally biased region" description="Low complexity" evidence="16">
    <location>
        <begin position="864"/>
        <end position="875"/>
    </location>
</feature>
<evidence type="ECO:0000256" key="7">
    <source>
        <dbReference type="ARBA" id="ARBA00022801"/>
    </source>
</evidence>
<evidence type="ECO:0000256" key="2">
    <source>
        <dbReference type="ARBA" id="ARBA00022645"/>
    </source>
</evidence>
<evidence type="ECO:0000256" key="12">
    <source>
        <dbReference type="ARBA" id="ARBA00023268"/>
    </source>
</evidence>
<dbReference type="InterPro" id="IPR050396">
    <property type="entry name" value="Glycosyltr_51/Transpeptidase"/>
</dbReference>
<dbReference type="SUPFAM" id="SSF53955">
    <property type="entry name" value="Lysozyme-like"/>
    <property type="match status" value="1"/>
</dbReference>
<evidence type="ECO:0000313" key="21">
    <source>
        <dbReference type="Proteomes" id="UP001597502"/>
    </source>
</evidence>